<dbReference type="SMART" id="SM00831">
    <property type="entry name" value="Cation_ATPase_N"/>
    <property type="match status" value="1"/>
</dbReference>
<evidence type="ECO:0000256" key="10">
    <source>
        <dbReference type="ARBA" id="ARBA00023136"/>
    </source>
</evidence>
<keyword evidence="4 11" id="KW-0812">Transmembrane</keyword>
<dbReference type="InterPro" id="IPR036412">
    <property type="entry name" value="HAD-like_sf"/>
</dbReference>
<dbReference type="Pfam" id="PF13246">
    <property type="entry name" value="Cation_ATPase"/>
    <property type="match status" value="1"/>
</dbReference>
<dbReference type="InterPro" id="IPR023298">
    <property type="entry name" value="ATPase_P-typ_TM_dom_sf"/>
</dbReference>
<dbReference type="Gene3D" id="1.20.1110.10">
    <property type="entry name" value="Calcium-transporting ATPase, transmembrane domain"/>
    <property type="match status" value="2"/>
</dbReference>
<dbReference type="PRINTS" id="PR00121">
    <property type="entry name" value="NAKATPASE"/>
</dbReference>
<evidence type="ECO:0000256" key="6">
    <source>
        <dbReference type="ARBA" id="ARBA00022741"/>
    </source>
</evidence>
<evidence type="ECO:0000256" key="9">
    <source>
        <dbReference type="ARBA" id="ARBA00022989"/>
    </source>
</evidence>
<feature type="transmembrane region" description="Helical" evidence="11">
    <location>
        <begin position="941"/>
        <end position="962"/>
    </location>
</feature>
<dbReference type="InterPro" id="IPR008250">
    <property type="entry name" value="ATPase_P-typ_transduc_dom_A_sf"/>
</dbReference>
<organism evidence="13">
    <name type="scientific">Desulfobacca acetoxidans</name>
    <dbReference type="NCBI Taxonomy" id="60893"/>
    <lineage>
        <taxon>Bacteria</taxon>
        <taxon>Pseudomonadati</taxon>
        <taxon>Thermodesulfobacteriota</taxon>
        <taxon>Desulfobaccia</taxon>
        <taxon>Desulfobaccales</taxon>
        <taxon>Desulfobaccaceae</taxon>
        <taxon>Desulfobacca</taxon>
    </lineage>
</organism>
<dbReference type="NCBIfam" id="TIGR01494">
    <property type="entry name" value="ATPase_P-type"/>
    <property type="match status" value="2"/>
</dbReference>
<comment type="subcellular location">
    <subcellularLocation>
        <location evidence="1">Cell membrane</location>
        <topology evidence="1">Multi-pass membrane protein</topology>
    </subcellularLocation>
</comment>
<dbReference type="PANTHER" id="PTHR43294:SF21">
    <property type="entry name" value="CATION TRANSPORTING ATPASE"/>
    <property type="match status" value="1"/>
</dbReference>
<dbReference type="Pfam" id="PF00689">
    <property type="entry name" value="Cation_ATPase_C"/>
    <property type="match status" value="1"/>
</dbReference>
<keyword evidence="13" id="KW-0378">Hydrolase</keyword>
<dbReference type="GO" id="GO:0030007">
    <property type="term" value="P:intracellular potassium ion homeostasis"/>
    <property type="evidence" value="ECO:0007669"/>
    <property type="project" value="TreeGrafter"/>
</dbReference>
<dbReference type="InterPro" id="IPR044492">
    <property type="entry name" value="P_typ_ATPase_HD_dom"/>
</dbReference>
<feature type="transmembrane region" description="Helical" evidence="11">
    <location>
        <begin position="240"/>
        <end position="263"/>
    </location>
</feature>
<dbReference type="InterPro" id="IPR023299">
    <property type="entry name" value="ATPase_P-typ_cyto_dom_N"/>
</dbReference>
<keyword evidence="3" id="KW-1003">Cell membrane</keyword>
<dbReference type="AlphaFoldDB" id="A0A7C5AN31"/>
<dbReference type="PROSITE" id="PS00154">
    <property type="entry name" value="ATPASE_E1_E2"/>
    <property type="match status" value="1"/>
</dbReference>
<name>A0A7C5AN31_9BACT</name>
<dbReference type="SUPFAM" id="SSF56784">
    <property type="entry name" value="HAD-like"/>
    <property type="match status" value="1"/>
</dbReference>
<keyword evidence="7" id="KW-0067">ATP-binding</keyword>
<dbReference type="GO" id="GO:0006883">
    <property type="term" value="P:intracellular sodium ion homeostasis"/>
    <property type="evidence" value="ECO:0007669"/>
    <property type="project" value="TreeGrafter"/>
</dbReference>
<feature type="transmembrane region" description="Helical" evidence="11">
    <location>
        <begin position="55"/>
        <end position="73"/>
    </location>
</feature>
<dbReference type="InterPro" id="IPR001757">
    <property type="entry name" value="P_typ_ATPase"/>
</dbReference>
<dbReference type="Pfam" id="PF00690">
    <property type="entry name" value="Cation_ATPase_N"/>
    <property type="match status" value="1"/>
</dbReference>
<feature type="transmembrane region" description="Helical" evidence="11">
    <location>
        <begin position="79"/>
        <end position="95"/>
    </location>
</feature>
<sequence>MGWYQQEISEVLDLLGVTEHGLTDEEAGKRLREYGPNKLAEEKGIGRLKIILNQFYSPLIYILIMAALVSGLLKEYKDTGVILAIIIINAIVGYFQEYKAEESVQALKRMVTPKARVIRNGHEKEIDSQLLVPGDIVLLESGTKVPADLRLLRCVELRVDESILTGESLPVEKKVGPIKEEHLPPGDQKNMAFMGTIVVSGRARGVVVETGPRSALGAIAEEVKEIGVTRAPLQQKFDRFANFIGLVILASSGVLFALGWLLGESPKDMFMTAVATAVAAIPEGLPIVVTITLAISVARMAKRNAIIRKLPAVETLGSTTVICSDKTGTLTKNEMTVKQVFDGEHVYEVTGTGYDPDGEILRQWIAVDPKDYPDLEMLFRIGLLCNEAHFYEEDGKYRVEGDPTEGALLVAAIKAGLDPEEEKAKYPLLGIIPFESERGFMATLHQGRNKNYIFLKGAPEKLLEICLSCQQMTKDALNYKRWQKTSKIANNFAREGLRVLALAYREMPPDYLELKAEDLHTDLVFAGLQGMIDPPRPEAIEAVAGCKRAGIKVKMITGDHAITAEAIAKRLGILGDAREAGKPKAEREKSALRDLSDEELFDLFKEVTAEVAYQGGHGREEGREGPGHPNIPRKDQELFELVKNVILAMVHRAQEPETARVLTGRQLEDMSDEELFRLVKKVNVYARVSPQHKLRITQQLLKHGEIVAVTGDGVNDAPALKAAHIGVAMGRSGTDVAKEAADMIVADDNFASIFAAVKEGRVVFDNIRKVTFFLIPTGLAAIFTIIGTVVMGLPLPFLPAQLLWINLVTNGLQDVALAFEPGEKDIDRRPPRDPKEGIMSAVLMQRTVFLGLLISAGVVAMFLYGLKKGGGLDQARTLAVTTMVFFQFFQCWNSRSEYQSIFTISPVSNPFLLYALIAATMAQVAFIYAPPLQWIFRSAPLSLSDLTLVLGISVSVILVVEIDKALRRWHGRRVAAQRGMAQYA</sequence>
<comment type="similarity">
    <text evidence="2">Belongs to the cation transport ATPase (P-type) (TC 3.A.3) family. Type IIA subfamily.</text>
</comment>
<evidence type="ECO:0000256" key="2">
    <source>
        <dbReference type="ARBA" id="ARBA00005675"/>
    </source>
</evidence>
<dbReference type="SUPFAM" id="SSF81660">
    <property type="entry name" value="Metal cation-transporting ATPase, ATP-binding domain N"/>
    <property type="match status" value="1"/>
</dbReference>
<dbReference type="InterPro" id="IPR059000">
    <property type="entry name" value="ATPase_P-type_domA"/>
</dbReference>
<dbReference type="GO" id="GO:1990573">
    <property type="term" value="P:potassium ion import across plasma membrane"/>
    <property type="evidence" value="ECO:0007669"/>
    <property type="project" value="TreeGrafter"/>
</dbReference>
<dbReference type="SFLD" id="SFLDF00027">
    <property type="entry name" value="p-type_atpase"/>
    <property type="match status" value="1"/>
</dbReference>
<dbReference type="GO" id="GO:0016887">
    <property type="term" value="F:ATP hydrolysis activity"/>
    <property type="evidence" value="ECO:0007669"/>
    <property type="project" value="InterPro"/>
</dbReference>
<gene>
    <name evidence="13" type="ORF">ENW48_11060</name>
</gene>
<dbReference type="GO" id="GO:1902600">
    <property type="term" value="P:proton transmembrane transport"/>
    <property type="evidence" value="ECO:0007669"/>
    <property type="project" value="TreeGrafter"/>
</dbReference>
<feature type="transmembrane region" description="Helical" evidence="11">
    <location>
        <begin position="269"/>
        <end position="298"/>
    </location>
</feature>
<dbReference type="GO" id="GO:0005886">
    <property type="term" value="C:plasma membrane"/>
    <property type="evidence" value="ECO:0007669"/>
    <property type="project" value="UniProtKB-SubCell"/>
</dbReference>
<dbReference type="FunFam" id="2.70.150.10:FF:000016">
    <property type="entry name" value="Calcium-transporting P-type ATPase putative"/>
    <property type="match status" value="1"/>
</dbReference>
<keyword evidence="5" id="KW-0479">Metal-binding</keyword>
<evidence type="ECO:0000256" key="7">
    <source>
        <dbReference type="ARBA" id="ARBA00022840"/>
    </source>
</evidence>
<dbReference type="Gene3D" id="3.40.50.1000">
    <property type="entry name" value="HAD superfamily/HAD-like"/>
    <property type="match status" value="2"/>
</dbReference>
<keyword evidence="9 11" id="KW-1133">Transmembrane helix</keyword>
<dbReference type="SFLD" id="SFLDG00002">
    <property type="entry name" value="C1.7:_P-type_atpase_like"/>
    <property type="match status" value="1"/>
</dbReference>
<feature type="transmembrane region" description="Helical" evidence="11">
    <location>
        <begin position="848"/>
        <end position="866"/>
    </location>
</feature>
<protein>
    <submittedName>
        <fullName evidence="13">HAD family hydrolase</fullName>
    </submittedName>
</protein>
<feature type="transmembrane region" description="Helical" evidence="11">
    <location>
        <begin position="770"/>
        <end position="793"/>
    </location>
</feature>
<dbReference type="SUPFAM" id="SSF81665">
    <property type="entry name" value="Calcium ATPase, transmembrane domain M"/>
    <property type="match status" value="1"/>
</dbReference>
<dbReference type="PRINTS" id="PR00119">
    <property type="entry name" value="CATATPASE"/>
</dbReference>
<dbReference type="GO" id="GO:0005524">
    <property type="term" value="F:ATP binding"/>
    <property type="evidence" value="ECO:0007669"/>
    <property type="project" value="UniProtKB-KW"/>
</dbReference>
<evidence type="ECO:0000256" key="8">
    <source>
        <dbReference type="ARBA" id="ARBA00022967"/>
    </source>
</evidence>
<evidence type="ECO:0000256" key="1">
    <source>
        <dbReference type="ARBA" id="ARBA00004651"/>
    </source>
</evidence>
<reference evidence="13" key="1">
    <citation type="journal article" date="2020" name="mSystems">
        <title>Genome- and Community-Level Interaction Insights into Carbon Utilization and Element Cycling Functions of Hydrothermarchaeota in Hydrothermal Sediment.</title>
        <authorList>
            <person name="Zhou Z."/>
            <person name="Liu Y."/>
            <person name="Xu W."/>
            <person name="Pan J."/>
            <person name="Luo Z.H."/>
            <person name="Li M."/>
        </authorList>
    </citation>
    <scope>NUCLEOTIDE SEQUENCE [LARGE SCALE GENOMIC DNA]</scope>
    <source>
        <strain evidence="13">SpSt-853</strain>
    </source>
</reference>
<dbReference type="PANTHER" id="PTHR43294">
    <property type="entry name" value="SODIUM/POTASSIUM-TRANSPORTING ATPASE SUBUNIT ALPHA"/>
    <property type="match status" value="1"/>
</dbReference>
<evidence type="ECO:0000256" key="3">
    <source>
        <dbReference type="ARBA" id="ARBA00022475"/>
    </source>
</evidence>
<dbReference type="Pfam" id="PF08282">
    <property type="entry name" value="Hydrolase_3"/>
    <property type="match status" value="1"/>
</dbReference>
<keyword evidence="6" id="KW-0547">Nucleotide-binding</keyword>
<dbReference type="EMBL" id="DTKJ01000074">
    <property type="protein sequence ID" value="HGZ12734.1"/>
    <property type="molecule type" value="Genomic_DNA"/>
</dbReference>
<dbReference type="InterPro" id="IPR023214">
    <property type="entry name" value="HAD_sf"/>
</dbReference>
<proteinExistence type="inferred from homology"/>
<dbReference type="GO" id="GO:0036376">
    <property type="term" value="P:sodium ion export across plasma membrane"/>
    <property type="evidence" value="ECO:0007669"/>
    <property type="project" value="TreeGrafter"/>
</dbReference>
<accession>A0A7C5AN31</accession>
<dbReference type="InterPro" id="IPR004014">
    <property type="entry name" value="ATPase_P-typ_cation-transptr_N"/>
</dbReference>
<dbReference type="Gene3D" id="2.70.150.10">
    <property type="entry name" value="Calcium-transporting ATPase, cytoplasmic transduction domain A"/>
    <property type="match status" value="1"/>
</dbReference>
<evidence type="ECO:0000259" key="12">
    <source>
        <dbReference type="SMART" id="SM00831"/>
    </source>
</evidence>
<dbReference type="Gene3D" id="3.40.1110.10">
    <property type="entry name" value="Calcium-transporting ATPase, cytoplasmic domain N"/>
    <property type="match status" value="1"/>
</dbReference>
<dbReference type="Pfam" id="PF00122">
    <property type="entry name" value="E1-E2_ATPase"/>
    <property type="match status" value="1"/>
</dbReference>
<comment type="caution">
    <text evidence="13">The sequence shown here is derived from an EMBL/GenBank/DDBJ whole genome shotgun (WGS) entry which is preliminary data.</text>
</comment>
<evidence type="ECO:0000256" key="11">
    <source>
        <dbReference type="SAM" id="Phobius"/>
    </source>
</evidence>
<evidence type="ECO:0000256" key="4">
    <source>
        <dbReference type="ARBA" id="ARBA00022692"/>
    </source>
</evidence>
<feature type="domain" description="Cation-transporting P-type ATPase N-terminal" evidence="12">
    <location>
        <begin position="2"/>
        <end position="75"/>
    </location>
</feature>
<keyword evidence="10 11" id="KW-0472">Membrane</keyword>
<dbReference type="InterPro" id="IPR006068">
    <property type="entry name" value="ATPase_P-typ_cation-transptr_C"/>
</dbReference>
<keyword evidence="8" id="KW-1278">Translocase</keyword>
<evidence type="ECO:0000313" key="13">
    <source>
        <dbReference type="EMBL" id="HGZ12734.1"/>
    </source>
</evidence>
<dbReference type="SFLD" id="SFLDS00003">
    <property type="entry name" value="Haloacid_Dehalogenase"/>
    <property type="match status" value="1"/>
</dbReference>
<dbReference type="GO" id="GO:0005391">
    <property type="term" value="F:P-type sodium:potassium-exchanging transporter activity"/>
    <property type="evidence" value="ECO:0007669"/>
    <property type="project" value="TreeGrafter"/>
</dbReference>
<dbReference type="InterPro" id="IPR018303">
    <property type="entry name" value="ATPase_P-typ_P_site"/>
</dbReference>
<dbReference type="InterPro" id="IPR050510">
    <property type="entry name" value="Cation_transp_ATPase_P-type"/>
</dbReference>
<evidence type="ECO:0000256" key="5">
    <source>
        <dbReference type="ARBA" id="ARBA00022723"/>
    </source>
</evidence>
<dbReference type="GO" id="GO:0046872">
    <property type="term" value="F:metal ion binding"/>
    <property type="evidence" value="ECO:0007669"/>
    <property type="project" value="UniProtKB-KW"/>
</dbReference>
<feature type="transmembrane region" description="Helical" evidence="11">
    <location>
        <begin position="911"/>
        <end position="929"/>
    </location>
</feature>
<dbReference type="SUPFAM" id="SSF81653">
    <property type="entry name" value="Calcium ATPase, transduction domain A"/>
    <property type="match status" value="1"/>
</dbReference>